<evidence type="ECO:0000313" key="3">
    <source>
        <dbReference type="Proteomes" id="UP000184774"/>
    </source>
</evidence>
<protein>
    <submittedName>
        <fullName evidence="2">Uncharacterized protein</fullName>
    </submittedName>
</protein>
<name>A0A1N6MBH0_9VIBR</name>
<feature type="chain" id="PRO_5013383131" evidence="1">
    <location>
        <begin position="18"/>
        <end position="146"/>
    </location>
</feature>
<proteinExistence type="predicted"/>
<keyword evidence="1" id="KW-0732">Signal</keyword>
<dbReference type="RefSeq" id="WP_074375107.1">
    <property type="nucleotide sequence ID" value="NZ_AP024907.1"/>
</dbReference>
<organism evidence="2 3">
    <name type="scientific">Vibrio spartinae</name>
    <dbReference type="NCBI Taxonomy" id="1918945"/>
    <lineage>
        <taxon>Bacteria</taxon>
        <taxon>Pseudomonadati</taxon>
        <taxon>Pseudomonadota</taxon>
        <taxon>Gammaproteobacteria</taxon>
        <taxon>Vibrionales</taxon>
        <taxon>Vibrionaceae</taxon>
        <taxon>Vibrio</taxon>
    </lineage>
</organism>
<accession>A0A1N6MBH0</accession>
<reference evidence="2 3" key="1">
    <citation type="submission" date="2016-12" db="EMBL/GenBank/DDBJ databases">
        <authorList>
            <person name="Song W.-J."/>
            <person name="Kurnit D.M."/>
        </authorList>
    </citation>
    <scope>NUCLEOTIDE SEQUENCE [LARGE SCALE GENOMIC DNA]</scope>
    <source>
        <strain evidence="2 3">CECT 9026</strain>
    </source>
</reference>
<dbReference type="OrthoDB" id="5870057at2"/>
<dbReference type="Proteomes" id="UP000184774">
    <property type="component" value="Unassembled WGS sequence"/>
</dbReference>
<sequence>MKYFLFLVFAASFSVNANVWDTLKETPATKYDIGRVYFDIGAYEMSKTLEGQDVGKTHYEFSKVTSLVSDGKLGFKFSYQARGKYIKKEDCNTFLSISRKMFPSNKIVNDIWPELDDAHKKEIVDSLVFEADLMNKDNGSVLVECR</sequence>
<dbReference type="EMBL" id="FSSB01000040">
    <property type="protein sequence ID" value="SIO96706.1"/>
    <property type="molecule type" value="Genomic_DNA"/>
</dbReference>
<feature type="signal peptide" evidence="1">
    <location>
        <begin position="1"/>
        <end position="17"/>
    </location>
</feature>
<gene>
    <name evidence="2" type="ORF">VSP9026_04512</name>
</gene>
<evidence type="ECO:0000313" key="2">
    <source>
        <dbReference type="EMBL" id="SIO96706.1"/>
    </source>
</evidence>
<dbReference type="AlphaFoldDB" id="A0A1N6MBH0"/>
<evidence type="ECO:0000256" key="1">
    <source>
        <dbReference type="SAM" id="SignalP"/>
    </source>
</evidence>